<dbReference type="Pfam" id="PF00248">
    <property type="entry name" value="Aldo_ket_red"/>
    <property type="match status" value="1"/>
</dbReference>
<name>A0A4R5DPR3_9ACTN</name>
<keyword evidence="4" id="KW-1185">Reference proteome</keyword>
<dbReference type="EMBL" id="SMKZ01000003">
    <property type="protein sequence ID" value="TDE14194.1"/>
    <property type="molecule type" value="Genomic_DNA"/>
</dbReference>
<dbReference type="RefSeq" id="WP_131891152.1">
    <property type="nucleotide sequence ID" value="NZ_SMKZ01000003.1"/>
</dbReference>
<evidence type="ECO:0000313" key="4">
    <source>
        <dbReference type="Proteomes" id="UP000294739"/>
    </source>
</evidence>
<proteinExistence type="predicted"/>
<dbReference type="InterPro" id="IPR036812">
    <property type="entry name" value="NAD(P)_OxRdtase_dom_sf"/>
</dbReference>
<feature type="domain" description="NADP-dependent oxidoreductase" evidence="2">
    <location>
        <begin position="18"/>
        <end position="315"/>
    </location>
</feature>
<gene>
    <name evidence="3" type="ORF">E1269_03250</name>
</gene>
<reference evidence="3 4" key="1">
    <citation type="submission" date="2019-03" db="EMBL/GenBank/DDBJ databases">
        <title>Draft genome sequences of novel Actinobacteria.</title>
        <authorList>
            <person name="Sahin N."/>
            <person name="Ay H."/>
            <person name="Saygin H."/>
        </authorList>
    </citation>
    <scope>NUCLEOTIDE SEQUENCE [LARGE SCALE GENOMIC DNA]</scope>
    <source>
        <strain evidence="3 4">5K138</strain>
    </source>
</reference>
<dbReference type="GO" id="GO:0005829">
    <property type="term" value="C:cytosol"/>
    <property type="evidence" value="ECO:0007669"/>
    <property type="project" value="TreeGrafter"/>
</dbReference>
<sequence length="322" mass="34913">MKLERIQLPGTRLSVSRLVQGTMAIDTLAEPAAHALLDGVLDLGCTTFDTAHVYGAGLNERVFGRWVRRRGVRDEVVIIGKGGEPGPDGPRVTPEHIASDLHESLERMGIDHIDLYLLHVDDPAIPVDPIVDALAGHQADGLIAAYGVSNWHHDRIAAALAYAKAVGLPPLVASSVHLSLATWQERPWPGNLSIAGPEHAADRAWYRRTGLPVLSWSSLAGGFFSGRISRRNRHELTEYFDQVCARAYGHERNFARLDRARELGARHGVSAAQVALAWVLAQPLPVAALVGSLDIAEFRANAAAVTLSLSDDELRWLENGTA</sequence>
<organism evidence="3 4">
    <name type="scientific">Jiangella asiatica</name>
    <dbReference type="NCBI Taxonomy" id="2530372"/>
    <lineage>
        <taxon>Bacteria</taxon>
        <taxon>Bacillati</taxon>
        <taxon>Actinomycetota</taxon>
        <taxon>Actinomycetes</taxon>
        <taxon>Jiangellales</taxon>
        <taxon>Jiangellaceae</taxon>
        <taxon>Jiangella</taxon>
    </lineage>
</organism>
<dbReference type="InterPro" id="IPR023210">
    <property type="entry name" value="NADP_OxRdtase_dom"/>
</dbReference>
<keyword evidence="1" id="KW-0560">Oxidoreductase</keyword>
<protein>
    <submittedName>
        <fullName evidence="3">Aldo/keto reductase</fullName>
    </submittedName>
</protein>
<dbReference type="Proteomes" id="UP000294739">
    <property type="component" value="Unassembled WGS sequence"/>
</dbReference>
<evidence type="ECO:0000313" key="3">
    <source>
        <dbReference type="EMBL" id="TDE14194.1"/>
    </source>
</evidence>
<dbReference type="InterPro" id="IPR050523">
    <property type="entry name" value="AKR_Detox_Biosynth"/>
</dbReference>
<dbReference type="Gene3D" id="3.20.20.100">
    <property type="entry name" value="NADP-dependent oxidoreductase domain"/>
    <property type="match status" value="1"/>
</dbReference>
<dbReference type="CDD" id="cd19082">
    <property type="entry name" value="AKR_AKR10A1_2"/>
    <property type="match status" value="1"/>
</dbReference>
<accession>A0A4R5DPR3</accession>
<evidence type="ECO:0000259" key="2">
    <source>
        <dbReference type="Pfam" id="PF00248"/>
    </source>
</evidence>
<dbReference type="PANTHER" id="PTHR43364:SF4">
    <property type="entry name" value="NAD(P)-LINKED OXIDOREDUCTASE SUPERFAMILY PROTEIN"/>
    <property type="match status" value="1"/>
</dbReference>
<dbReference type="GO" id="GO:0016491">
    <property type="term" value="F:oxidoreductase activity"/>
    <property type="evidence" value="ECO:0007669"/>
    <property type="project" value="UniProtKB-KW"/>
</dbReference>
<dbReference type="AlphaFoldDB" id="A0A4R5DPR3"/>
<dbReference type="OrthoDB" id="9768793at2"/>
<dbReference type="PANTHER" id="PTHR43364">
    <property type="entry name" value="NADH-SPECIFIC METHYLGLYOXAL REDUCTASE-RELATED"/>
    <property type="match status" value="1"/>
</dbReference>
<evidence type="ECO:0000256" key="1">
    <source>
        <dbReference type="ARBA" id="ARBA00023002"/>
    </source>
</evidence>
<dbReference type="SUPFAM" id="SSF51430">
    <property type="entry name" value="NAD(P)-linked oxidoreductase"/>
    <property type="match status" value="1"/>
</dbReference>
<dbReference type="InParanoid" id="A0A4R5DPR3"/>
<comment type="caution">
    <text evidence="3">The sequence shown here is derived from an EMBL/GenBank/DDBJ whole genome shotgun (WGS) entry which is preliminary data.</text>
</comment>